<reference evidence="8" key="2">
    <citation type="journal article" date="2020" name="Data Brief">
        <title>Transcriptome dataset of Babesia bovis life stages within vertebrate and invertebrate hosts.</title>
        <authorList>
            <person name="Ueti M.W."/>
            <person name="Johnson W.C."/>
            <person name="Kappmeyer L.S."/>
            <person name="Herndon D.R."/>
            <person name="Mousel M.R."/>
            <person name="Reif K.E."/>
            <person name="Taus N.S."/>
            <person name="Ifeonu O.O."/>
            <person name="Silva J.C."/>
            <person name="Suarez C.E."/>
            <person name="Brayton K.A."/>
        </authorList>
    </citation>
    <scope>NUCLEOTIDE SEQUENCE [LARGE SCALE GENOMIC DNA]</scope>
</reference>
<dbReference type="GeneID" id="5478929"/>
<organism evidence="7 8">
    <name type="scientific">Babesia bovis</name>
    <dbReference type="NCBI Taxonomy" id="5865"/>
    <lineage>
        <taxon>Eukaryota</taxon>
        <taxon>Sar</taxon>
        <taxon>Alveolata</taxon>
        <taxon>Apicomplexa</taxon>
        <taxon>Aconoidasida</taxon>
        <taxon>Piroplasmida</taxon>
        <taxon>Babesiidae</taxon>
        <taxon>Babesia</taxon>
    </lineage>
</organism>
<gene>
    <name evidence="7" type="ORF">BBOV_IV007730</name>
</gene>
<proteinExistence type="inferred from homology"/>
<dbReference type="PROSITE" id="PS00639">
    <property type="entry name" value="THIOL_PROTEASE_HIS"/>
    <property type="match status" value="1"/>
</dbReference>
<feature type="transmembrane region" description="Helical" evidence="5">
    <location>
        <begin position="42"/>
        <end position="65"/>
    </location>
</feature>
<dbReference type="InterPro" id="IPR039417">
    <property type="entry name" value="Peptidase_C1A_papain-like"/>
</dbReference>
<dbReference type="AlphaFoldDB" id="A7ARF8"/>
<dbReference type="InterPro" id="IPR000169">
    <property type="entry name" value="Pept_cys_AS"/>
</dbReference>
<dbReference type="GO" id="GO:0008234">
    <property type="term" value="F:cysteine-type peptidase activity"/>
    <property type="evidence" value="ECO:0007669"/>
    <property type="project" value="InterPro"/>
</dbReference>
<keyword evidence="7" id="KW-0378">Hydrolase</keyword>
<dbReference type="InterPro" id="IPR000668">
    <property type="entry name" value="Peptidase_C1A_C"/>
</dbReference>
<keyword evidence="5" id="KW-0812">Transmembrane</keyword>
<dbReference type="PRINTS" id="PR00705">
    <property type="entry name" value="PAPAIN"/>
</dbReference>
<dbReference type="CDD" id="cd02248">
    <property type="entry name" value="Peptidase_C1A"/>
    <property type="match status" value="1"/>
</dbReference>
<dbReference type="PANTHER" id="PTHR12411">
    <property type="entry name" value="CYSTEINE PROTEASE FAMILY C1-RELATED"/>
    <property type="match status" value="1"/>
</dbReference>
<reference evidence="8" key="3">
    <citation type="journal article" date="2021" name="Int. J. Parasitol.">
        <title>Comparative analysis of gene expression between Babesia bovis blood stages and kinetes allowed by improved genome annotation.</title>
        <authorList>
            <person name="Ueti M.W."/>
            <person name="Johnson W.C."/>
            <person name="Kappmeyer L.S."/>
            <person name="Herndon D.R."/>
            <person name="Mousel M.R."/>
            <person name="Reif K.E."/>
            <person name="Taus N.S."/>
            <person name="Ifeonu O.O."/>
            <person name="Silva J.C."/>
            <person name="Suarez C.E."/>
            <person name="Brayton K.A."/>
        </authorList>
    </citation>
    <scope>NUCLEOTIDE SEQUENCE [LARGE SCALE GENOMIC DNA]</scope>
</reference>
<evidence type="ECO:0000313" key="8">
    <source>
        <dbReference type="Proteomes" id="UP000002173"/>
    </source>
</evidence>
<dbReference type="OMA" id="QQGMCLP"/>
<dbReference type="InterPro" id="IPR013201">
    <property type="entry name" value="Prot_inhib_I29"/>
</dbReference>
<dbReference type="Pfam" id="PF00112">
    <property type="entry name" value="Peptidase_C1"/>
    <property type="match status" value="1"/>
</dbReference>
<keyword evidence="7" id="KW-0645">Protease</keyword>
<dbReference type="SUPFAM" id="SSF54001">
    <property type="entry name" value="Cysteine proteinases"/>
    <property type="match status" value="1"/>
</dbReference>
<keyword evidence="2" id="KW-0865">Zymogen</keyword>
<dbReference type="PROSITE" id="PS00640">
    <property type="entry name" value="THIOL_PROTEASE_ASN"/>
    <property type="match status" value="1"/>
</dbReference>
<comment type="similarity">
    <text evidence="1">Belongs to the peptidase C1 family.</text>
</comment>
<dbReference type="RefSeq" id="XP_001610695.1">
    <property type="nucleotide sequence ID" value="XM_001610645.1"/>
</dbReference>
<keyword evidence="4" id="KW-0325">Glycoprotein</keyword>
<dbReference type="InterPro" id="IPR025660">
    <property type="entry name" value="Pept_his_AS"/>
</dbReference>
<dbReference type="VEuPathDB" id="PiroplasmaDB:BBOV_IV007730"/>
<keyword evidence="5" id="KW-1133">Transmembrane helix</keyword>
<dbReference type="EMBL" id="AAXT01000002">
    <property type="protein sequence ID" value="EDO07127.1"/>
    <property type="molecule type" value="Genomic_DNA"/>
</dbReference>
<name>A7ARF8_BABBO</name>
<dbReference type="Proteomes" id="UP000002173">
    <property type="component" value="Unassembled WGS sequence"/>
</dbReference>
<dbReference type="SMART" id="SM00645">
    <property type="entry name" value="Pept_C1"/>
    <property type="match status" value="1"/>
</dbReference>
<keyword evidence="3" id="KW-1015">Disulfide bond</keyword>
<feature type="domain" description="Peptidase C1A papain C-terminal" evidence="6">
    <location>
        <begin position="236"/>
        <end position="445"/>
    </location>
</feature>
<reference evidence="7 8" key="1">
    <citation type="journal article" date="2007" name="PLoS Pathog.">
        <title>Genome sequence of Babesia bovis and comparative analysis of apicomplexan hemoprotozoa.</title>
        <authorList>
            <person name="Brayton K.A."/>
            <person name="Lau A.O.T."/>
            <person name="Herndon D.R."/>
            <person name="Hannick L."/>
            <person name="Kappmeyer L.S."/>
            <person name="Berens S.J."/>
            <person name="Bidwell S.L."/>
            <person name="Brown W.C."/>
            <person name="Crabtree J."/>
            <person name="Fadrosh D."/>
            <person name="Feldblum T."/>
            <person name="Forberger H.A."/>
            <person name="Haas B.J."/>
            <person name="Howell J.M."/>
            <person name="Khouri H."/>
            <person name="Koo H."/>
            <person name="Mann D.J."/>
            <person name="Norimine J."/>
            <person name="Paulsen I.T."/>
            <person name="Radune D."/>
            <person name="Ren Q."/>
            <person name="Smith R.K. Jr."/>
            <person name="Suarez C.E."/>
            <person name="White O."/>
            <person name="Wortman J.R."/>
            <person name="Knowles D.P. Jr."/>
            <person name="McElwain T.F."/>
            <person name="Nene V.M."/>
        </authorList>
    </citation>
    <scope>NUCLEOTIDE SEQUENCE [LARGE SCALE GENOMIC DNA]</scope>
    <source>
        <strain evidence="7">T2Bo</strain>
    </source>
</reference>
<dbReference type="Pfam" id="PF08246">
    <property type="entry name" value="Inhibitor_I29"/>
    <property type="match status" value="1"/>
</dbReference>
<protein>
    <submittedName>
        <fullName evidence="7">Cysteine protease 2</fullName>
    </submittedName>
</protein>
<dbReference type="eggNOG" id="KOG1543">
    <property type="taxonomic scope" value="Eukaryota"/>
</dbReference>
<dbReference type="InterPro" id="IPR025661">
    <property type="entry name" value="Pept_asp_AS"/>
</dbReference>
<dbReference type="InterPro" id="IPR038765">
    <property type="entry name" value="Papain-like_cys_pep_sf"/>
</dbReference>
<dbReference type="PROSITE" id="PS00139">
    <property type="entry name" value="THIOL_PROTEASE_CYS"/>
    <property type="match status" value="1"/>
</dbReference>
<dbReference type="Gene3D" id="3.90.70.10">
    <property type="entry name" value="Cysteine proteinases"/>
    <property type="match status" value="1"/>
</dbReference>
<evidence type="ECO:0000256" key="5">
    <source>
        <dbReference type="SAM" id="Phobius"/>
    </source>
</evidence>
<evidence type="ECO:0000259" key="6">
    <source>
        <dbReference type="SMART" id="SM00645"/>
    </source>
</evidence>
<dbReference type="GO" id="GO:0006508">
    <property type="term" value="P:proteolysis"/>
    <property type="evidence" value="ECO:0007669"/>
    <property type="project" value="UniProtKB-KW"/>
</dbReference>
<keyword evidence="8" id="KW-1185">Reference proteome</keyword>
<dbReference type="STRING" id="5865.A7ARF8"/>
<evidence type="ECO:0000256" key="1">
    <source>
        <dbReference type="ARBA" id="ARBA00008455"/>
    </source>
</evidence>
<evidence type="ECO:0000256" key="4">
    <source>
        <dbReference type="ARBA" id="ARBA00023180"/>
    </source>
</evidence>
<sequence length="445" mass="49328">MEIPAAASDLSNLDDHYVRSDDEVRDTTLIGRSRRCCVGKKTMWIVLLGTAILTAAITSGIILLVTSLSGSKAKPSGGVKHIGKFDGLNRADCHVSPETFAELSSMAHLGEINVSDPAEIVKYMDFTRMAKKFDRKYDTVAERHTAFLNFRRNHDIVKSHEHNKAATYTKDLNHFFDKDIKAVAAKLLHKIDVYNESNISVTPTDTTATKENQPIYATLKNYSVSAGYPPIGSKVNFEDIDWRRADAVTPVKDQGMCGSCWAFAAVGSVESLLKRQKTDVRLSEQELVSCQLGNQGCNGGYSDYALNYIKFNGIHRSEEWPYLAADGKCVAHDGTKYYIKGYHAAKGRSVANQLLVMGPTVVYIAVSEDLMHYSGGVFNGECSDSELNHAVLLVGEGYDSALKKRYWLLKNSWGTSWGEDGYFRLERTNTPTDKCGVLSYGYVPY</sequence>
<accession>A7ARF8</accession>
<dbReference type="InParanoid" id="A7ARF8"/>
<evidence type="ECO:0000256" key="3">
    <source>
        <dbReference type="ARBA" id="ARBA00023157"/>
    </source>
</evidence>
<dbReference type="InterPro" id="IPR013128">
    <property type="entry name" value="Peptidase_C1A"/>
</dbReference>
<comment type="caution">
    <text evidence="7">The sequence shown here is derived from an EMBL/GenBank/DDBJ whole genome shotgun (WGS) entry which is preliminary data.</text>
</comment>
<dbReference type="KEGG" id="bbo:BBOV_IV007730"/>
<evidence type="ECO:0000256" key="2">
    <source>
        <dbReference type="ARBA" id="ARBA00023145"/>
    </source>
</evidence>
<keyword evidence="5" id="KW-0472">Membrane</keyword>
<evidence type="ECO:0000313" key="7">
    <source>
        <dbReference type="EMBL" id="EDO07127.1"/>
    </source>
</evidence>